<evidence type="ECO:0000259" key="5">
    <source>
        <dbReference type="PROSITE" id="PS50146"/>
    </source>
</evidence>
<comment type="caution">
    <text evidence="6">The sequence shown here is derived from an EMBL/GenBank/DDBJ whole genome shotgun (WGS) entry which is preliminary data.</text>
</comment>
<dbReference type="EMBL" id="MBUA01000028">
    <property type="protein sequence ID" value="MBC6492653.1"/>
    <property type="molecule type" value="Genomic_DNA"/>
</dbReference>
<evidence type="ECO:0000313" key="6">
    <source>
        <dbReference type="EMBL" id="MBC6492653.1"/>
    </source>
</evidence>
<dbReference type="Gene3D" id="3.40.50.10330">
    <property type="entry name" value="Probable inorganic polyphosphate/atp-NAD kinase, domain 1"/>
    <property type="match status" value="1"/>
</dbReference>
<reference evidence="6 7" key="1">
    <citation type="submission" date="2016-07" db="EMBL/GenBank/DDBJ databases">
        <title>Genome analysis of Flavihumibacter stibioxidans YS-17.</title>
        <authorList>
            <person name="Shi K."/>
            <person name="Han Y."/>
            <person name="Wang G."/>
        </authorList>
    </citation>
    <scope>NUCLEOTIDE SEQUENCE [LARGE SCALE GENOMIC DNA]</scope>
    <source>
        <strain evidence="6 7">YS-17</strain>
    </source>
</reference>
<dbReference type="Pfam" id="PF00781">
    <property type="entry name" value="DAGK_cat"/>
    <property type="match status" value="1"/>
</dbReference>
<keyword evidence="4" id="KW-0067">ATP-binding</keyword>
<dbReference type="PANTHER" id="PTHR12358:SF54">
    <property type="entry name" value="SPHINGOSINE KINASE RELATED PROTEIN"/>
    <property type="match status" value="1"/>
</dbReference>
<feature type="domain" description="DAGKc" evidence="5">
    <location>
        <begin position="1"/>
        <end position="93"/>
    </location>
</feature>
<keyword evidence="3" id="KW-0418">Kinase</keyword>
<keyword evidence="1" id="KW-0808">Transferase</keyword>
<protein>
    <recommendedName>
        <fullName evidence="5">DAGKc domain-containing protein</fullName>
    </recommendedName>
</protein>
<evidence type="ECO:0000256" key="3">
    <source>
        <dbReference type="ARBA" id="ARBA00022777"/>
    </source>
</evidence>
<dbReference type="Proteomes" id="UP000765802">
    <property type="component" value="Unassembled WGS sequence"/>
</dbReference>
<dbReference type="InterPro" id="IPR050187">
    <property type="entry name" value="Lipid_Phosphate_FormReg"/>
</dbReference>
<accession>A0ABR7MDK7</accession>
<name>A0ABR7MDK7_9BACT</name>
<evidence type="ECO:0000313" key="7">
    <source>
        <dbReference type="Proteomes" id="UP000765802"/>
    </source>
</evidence>
<organism evidence="6 7">
    <name type="scientific">Flavihumibacter stibioxidans</name>
    <dbReference type="NCBI Taxonomy" id="1834163"/>
    <lineage>
        <taxon>Bacteria</taxon>
        <taxon>Pseudomonadati</taxon>
        <taxon>Bacteroidota</taxon>
        <taxon>Chitinophagia</taxon>
        <taxon>Chitinophagales</taxon>
        <taxon>Chitinophagaceae</taxon>
        <taxon>Flavihumibacter</taxon>
    </lineage>
</organism>
<evidence type="ECO:0000256" key="4">
    <source>
        <dbReference type="ARBA" id="ARBA00022840"/>
    </source>
</evidence>
<dbReference type="InterPro" id="IPR016064">
    <property type="entry name" value="NAD/diacylglycerol_kinase_sf"/>
</dbReference>
<dbReference type="PANTHER" id="PTHR12358">
    <property type="entry name" value="SPHINGOSINE KINASE"/>
    <property type="match status" value="1"/>
</dbReference>
<dbReference type="SUPFAM" id="SSF111331">
    <property type="entry name" value="NAD kinase/diacylglycerol kinase-like"/>
    <property type="match status" value="1"/>
</dbReference>
<dbReference type="PROSITE" id="PS50146">
    <property type="entry name" value="DAGK"/>
    <property type="match status" value="1"/>
</dbReference>
<evidence type="ECO:0000256" key="2">
    <source>
        <dbReference type="ARBA" id="ARBA00022741"/>
    </source>
</evidence>
<dbReference type="InterPro" id="IPR017438">
    <property type="entry name" value="ATP-NAD_kinase_N"/>
</dbReference>
<keyword evidence="2" id="KW-0547">Nucleotide-binding</keyword>
<keyword evidence="7" id="KW-1185">Reference proteome</keyword>
<proteinExistence type="predicted"/>
<evidence type="ECO:0000256" key="1">
    <source>
        <dbReference type="ARBA" id="ARBA00022679"/>
    </source>
</evidence>
<dbReference type="InterPro" id="IPR045540">
    <property type="entry name" value="YegS/DAGK_C"/>
</dbReference>
<sequence>METSGYSHAVFRDNWPANYTAFTEIWLIGGDGTLNYFVNHFQFNNIPLVLFKGGTGNDFAWKLYGDISTGEQIKLVLQAIAKPVDAGICNGNYFLNTVGIGFDGKVLGLMNTIRLLGSTLGYYLAVLRTIFTYREPFFIISCKQQILKSGKLLLCQVSNAPRTGGAFLVSPQADPADGWLNLLCCSPLQLTERIKLLSRVKKGHHIGLPVIDYRLIDQVKIQSNCMLPAQLDGELIQAENFEISIARQKFMFIY</sequence>
<dbReference type="InterPro" id="IPR001206">
    <property type="entry name" value="Diacylglycerol_kinase_cat_dom"/>
</dbReference>
<dbReference type="Pfam" id="PF19279">
    <property type="entry name" value="YegS_C"/>
    <property type="match status" value="1"/>
</dbReference>
<gene>
    <name evidence="6" type="ORF">BC349_16445</name>
</gene>
<dbReference type="Gene3D" id="2.60.200.40">
    <property type="match status" value="1"/>
</dbReference>